<protein>
    <submittedName>
        <fullName evidence="2">Uncharacterized protein</fullName>
    </submittedName>
</protein>
<dbReference type="Proteomes" id="UP001338125">
    <property type="component" value="Unassembled WGS sequence"/>
</dbReference>
<comment type="caution">
    <text evidence="2">The sequence shown here is derived from an EMBL/GenBank/DDBJ whole genome shotgun (WGS) entry which is preliminary data.</text>
</comment>
<sequence length="144" mass="15551">MQIRYTISWLPRLVANVLLSEESLLLALSQPATASATDSVHVDVGPVGAVCSPEGLWNCLEQSWQRCASGQWSVVVRCSNGTICQPLGLTDNLSIRYASASDDSPSPRDEGEENNNGSRYHLDYLLLATAVLSSKIIEALGVLF</sequence>
<organism evidence="2 3">
    <name type="scientific">Cladobotryum mycophilum</name>
    <dbReference type="NCBI Taxonomy" id="491253"/>
    <lineage>
        <taxon>Eukaryota</taxon>
        <taxon>Fungi</taxon>
        <taxon>Dikarya</taxon>
        <taxon>Ascomycota</taxon>
        <taxon>Pezizomycotina</taxon>
        <taxon>Sordariomycetes</taxon>
        <taxon>Hypocreomycetidae</taxon>
        <taxon>Hypocreales</taxon>
        <taxon>Hypocreaceae</taxon>
        <taxon>Cladobotryum</taxon>
    </lineage>
</organism>
<accession>A0ABR0SGJ3</accession>
<proteinExistence type="predicted"/>
<evidence type="ECO:0000313" key="2">
    <source>
        <dbReference type="EMBL" id="KAK5990801.1"/>
    </source>
</evidence>
<name>A0ABR0SGJ3_9HYPO</name>
<evidence type="ECO:0000313" key="3">
    <source>
        <dbReference type="Proteomes" id="UP001338125"/>
    </source>
</evidence>
<feature type="chain" id="PRO_5046184454" evidence="1">
    <location>
        <begin position="35"/>
        <end position="144"/>
    </location>
</feature>
<dbReference type="EMBL" id="JAVFKD010000014">
    <property type="protein sequence ID" value="KAK5990801.1"/>
    <property type="molecule type" value="Genomic_DNA"/>
</dbReference>
<gene>
    <name evidence="2" type="ORF">PT974_09074</name>
</gene>
<keyword evidence="3" id="KW-1185">Reference proteome</keyword>
<feature type="signal peptide" evidence="1">
    <location>
        <begin position="1"/>
        <end position="34"/>
    </location>
</feature>
<keyword evidence="1" id="KW-0732">Signal</keyword>
<evidence type="ECO:0000256" key="1">
    <source>
        <dbReference type="SAM" id="SignalP"/>
    </source>
</evidence>
<reference evidence="2 3" key="1">
    <citation type="submission" date="2024-01" db="EMBL/GenBank/DDBJ databases">
        <title>Complete genome of Cladobotryum mycophilum ATHUM6906.</title>
        <authorList>
            <person name="Christinaki A.C."/>
            <person name="Myridakis A.I."/>
            <person name="Kouvelis V.N."/>
        </authorList>
    </citation>
    <scope>NUCLEOTIDE SEQUENCE [LARGE SCALE GENOMIC DNA]</scope>
    <source>
        <strain evidence="2 3">ATHUM6906</strain>
    </source>
</reference>